<dbReference type="PROSITE" id="PS00873">
    <property type="entry name" value="NA_ALANINE_SYMP"/>
    <property type="match status" value="1"/>
</dbReference>
<keyword evidence="3" id="KW-0813">Transport</keyword>
<protein>
    <recommendedName>
        <fullName evidence="11">Amino acid carrier protein</fullName>
    </recommendedName>
</protein>
<dbReference type="PANTHER" id="PTHR30330">
    <property type="entry name" value="AGSS FAMILY TRANSPORTER, SODIUM-ALANINE"/>
    <property type="match status" value="1"/>
</dbReference>
<evidence type="ECO:0000256" key="4">
    <source>
        <dbReference type="ARBA" id="ARBA00022475"/>
    </source>
</evidence>
<dbReference type="AlphaFoldDB" id="A0A381XKX6"/>
<evidence type="ECO:0000256" key="3">
    <source>
        <dbReference type="ARBA" id="ARBA00022448"/>
    </source>
</evidence>
<feature type="transmembrane region" description="Helical" evidence="9">
    <location>
        <begin position="242"/>
        <end position="269"/>
    </location>
</feature>
<evidence type="ECO:0000256" key="9">
    <source>
        <dbReference type="SAM" id="Phobius"/>
    </source>
</evidence>
<evidence type="ECO:0000256" key="5">
    <source>
        <dbReference type="ARBA" id="ARBA00022692"/>
    </source>
</evidence>
<feature type="transmembrane region" description="Helical" evidence="9">
    <location>
        <begin position="20"/>
        <end position="38"/>
    </location>
</feature>
<feature type="transmembrane region" description="Helical" evidence="9">
    <location>
        <begin position="382"/>
        <end position="406"/>
    </location>
</feature>
<dbReference type="Gene3D" id="1.20.1740.10">
    <property type="entry name" value="Amino acid/polyamine transporter I"/>
    <property type="match status" value="1"/>
</dbReference>
<dbReference type="Pfam" id="PF01235">
    <property type="entry name" value="Na_Ala_symp"/>
    <property type="match status" value="1"/>
</dbReference>
<evidence type="ECO:0000256" key="8">
    <source>
        <dbReference type="ARBA" id="ARBA00023136"/>
    </source>
</evidence>
<dbReference type="PRINTS" id="PR00175">
    <property type="entry name" value="NAALASMPORT"/>
</dbReference>
<feature type="transmembrane region" description="Helical" evidence="9">
    <location>
        <begin position="185"/>
        <end position="204"/>
    </location>
</feature>
<dbReference type="GO" id="GO:0005283">
    <property type="term" value="F:amino acid:sodium symporter activity"/>
    <property type="evidence" value="ECO:0007669"/>
    <property type="project" value="InterPro"/>
</dbReference>
<keyword evidence="5 9" id="KW-0812">Transmembrane</keyword>
<dbReference type="EMBL" id="UINC01015419">
    <property type="protein sequence ID" value="SVA64943.1"/>
    <property type="molecule type" value="Genomic_DNA"/>
</dbReference>
<keyword evidence="6" id="KW-0769">Symport</keyword>
<feature type="transmembrane region" description="Helical" evidence="9">
    <location>
        <begin position="216"/>
        <end position="236"/>
    </location>
</feature>
<evidence type="ECO:0000313" key="10">
    <source>
        <dbReference type="EMBL" id="SVA64943.1"/>
    </source>
</evidence>
<feature type="transmembrane region" description="Helical" evidence="9">
    <location>
        <begin position="351"/>
        <end position="375"/>
    </location>
</feature>
<dbReference type="PANTHER" id="PTHR30330:SF3">
    <property type="entry name" value="TRANSCRIPTIONAL REGULATOR, LRP FAMILY"/>
    <property type="match status" value="1"/>
</dbReference>
<gene>
    <name evidence="10" type="ORF">METZ01_LOCUS117797</name>
</gene>
<evidence type="ECO:0000256" key="7">
    <source>
        <dbReference type="ARBA" id="ARBA00022989"/>
    </source>
</evidence>
<feature type="transmembrane region" description="Helical" evidence="9">
    <location>
        <begin position="70"/>
        <end position="93"/>
    </location>
</feature>
<evidence type="ECO:0000256" key="1">
    <source>
        <dbReference type="ARBA" id="ARBA00004651"/>
    </source>
</evidence>
<proteinExistence type="inferred from homology"/>
<reference evidence="10" key="1">
    <citation type="submission" date="2018-05" db="EMBL/GenBank/DDBJ databases">
        <authorList>
            <person name="Lanie J.A."/>
            <person name="Ng W.-L."/>
            <person name="Kazmierczak K.M."/>
            <person name="Andrzejewski T.M."/>
            <person name="Davidsen T.M."/>
            <person name="Wayne K.J."/>
            <person name="Tettelin H."/>
            <person name="Glass J.I."/>
            <person name="Rusch D."/>
            <person name="Podicherti R."/>
            <person name="Tsui H.-C.T."/>
            <person name="Winkler M.E."/>
        </authorList>
    </citation>
    <scope>NUCLEOTIDE SEQUENCE</scope>
</reference>
<evidence type="ECO:0008006" key="11">
    <source>
        <dbReference type="Google" id="ProtNLM"/>
    </source>
</evidence>
<evidence type="ECO:0000256" key="6">
    <source>
        <dbReference type="ARBA" id="ARBA00022847"/>
    </source>
</evidence>
<feature type="transmembrane region" description="Helical" evidence="9">
    <location>
        <begin position="305"/>
        <end position="331"/>
    </location>
</feature>
<feature type="transmembrane region" description="Helical" evidence="9">
    <location>
        <begin position="412"/>
        <end position="439"/>
    </location>
</feature>
<dbReference type="FunFam" id="1.20.1740.10:FF:000004">
    <property type="entry name" value="Sodium:alanine symporter family protein"/>
    <property type="match status" value="1"/>
</dbReference>
<keyword evidence="7 9" id="KW-1133">Transmembrane helix</keyword>
<comment type="subcellular location">
    <subcellularLocation>
        <location evidence="1">Cell membrane</location>
        <topology evidence="1">Multi-pass membrane protein</topology>
    </subcellularLocation>
</comment>
<sequence>MAALQEELTILRDLIWGEYLLIPILAFVGVYLTIGLFAMPWRKIPLAICILWRSRQEKIKQKGDISPFQALMTELSATVGTGNIVGVATAIYFGGPGAIFWMWVIALFGMATKYAEAVLAVTYRETDKNGNYVGGPMYYIRNGLGKNWRWMAGLFSFFAMFAAFGIGNMVQSNSVADEMYSTFEIPFWVTGFVMSICVSLVIIGGVKRIAKVASKLIPVMAIAYVIAASVIVIMNYEKIPGVIILIIESAFNGTAASGGFLGASVWMAIQMGFARGIFSNEAGLGSAPIAHAAAKTNNPVNQGMIAMLGVFIDTIIICSLTAFVILLTGAFESGYKGASMTSLAFSSGLYGYGNYVVSFGLILFAFTTILGWSYYGERCASYLFGIKIIIFYRIFWIIATFTGAVIKLEFVWIFADIANGLMALPNLLALLLLSPLIFIKTRQHFAKK</sequence>
<evidence type="ECO:0000256" key="2">
    <source>
        <dbReference type="ARBA" id="ARBA00009261"/>
    </source>
</evidence>
<keyword evidence="8 9" id="KW-0472">Membrane</keyword>
<feature type="transmembrane region" description="Helical" evidence="9">
    <location>
        <begin position="150"/>
        <end position="170"/>
    </location>
</feature>
<organism evidence="10">
    <name type="scientific">marine metagenome</name>
    <dbReference type="NCBI Taxonomy" id="408172"/>
    <lineage>
        <taxon>unclassified sequences</taxon>
        <taxon>metagenomes</taxon>
        <taxon>ecological metagenomes</taxon>
    </lineage>
</organism>
<dbReference type="GO" id="GO:0005886">
    <property type="term" value="C:plasma membrane"/>
    <property type="evidence" value="ECO:0007669"/>
    <property type="project" value="UniProtKB-SubCell"/>
</dbReference>
<name>A0A381XKX6_9ZZZZ</name>
<comment type="similarity">
    <text evidence="2">Belongs to the alanine or glycine:cation symporter (AGCS) (TC 2.A.25) family.</text>
</comment>
<dbReference type="NCBIfam" id="TIGR00835">
    <property type="entry name" value="agcS"/>
    <property type="match status" value="1"/>
</dbReference>
<dbReference type="InterPro" id="IPR001463">
    <property type="entry name" value="Na/Ala_symport"/>
</dbReference>
<keyword evidence="4" id="KW-1003">Cell membrane</keyword>
<accession>A0A381XKX6</accession>
<feature type="transmembrane region" description="Helical" evidence="9">
    <location>
        <begin position="99"/>
        <end position="121"/>
    </location>
</feature>